<dbReference type="FunFam" id="3.10.129.10:FF:000004">
    <property type="entry name" value="Tol-pal system-associated acyl-CoA thioesterase"/>
    <property type="match status" value="1"/>
</dbReference>
<organism evidence="4 5">
    <name type="scientific">Novispirillum itersonii</name>
    <name type="common">Aquaspirillum itersonii</name>
    <dbReference type="NCBI Taxonomy" id="189"/>
    <lineage>
        <taxon>Bacteria</taxon>
        <taxon>Pseudomonadati</taxon>
        <taxon>Pseudomonadota</taxon>
        <taxon>Alphaproteobacteria</taxon>
        <taxon>Rhodospirillales</taxon>
        <taxon>Novispirillaceae</taxon>
        <taxon>Novispirillum</taxon>
    </lineage>
</organism>
<sequence>MIVLPTSGRLADGTHLYPLRVYYEDTDTAGIVYYANYLKFAERARSEMVRLLGIEQRRMLEQDGVAFAVRHCTADYRRPARLDDALVVVSQVADVTGATLVIGQDITLNGETLVRVQVTLACMRVGGVADGRPARIPAAVRALLVRPAVPVVEPSESQTL</sequence>
<dbReference type="Pfam" id="PF03061">
    <property type="entry name" value="4HBT"/>
    <property type="match status" value="1"/>
</dbReference>
<feature type="domain" description="Thioesterase" evidence="3">
    <location>
        <begin position="30"/>
        <end position="112"/>
    </location>
</feature>
<proteinExistence type="inferred from homology"/>
<evidence type="ECO:0000259" key="3">
    <source>
        <dbReference type="Pfam" id="PF03061"/>
    </source>
</evidence>
<dbReference type="AlphaFoldDB" id="A0A7X0DND3"/>
<dbReference type="PIRSF" id="PIRSF003230">
    <property type="entry name" value="YbgC"/>
    <property type="match status" value="1"/>
</dbReference>
<dbReference type="InterPro" id="IPR029069">
    <property type="entry name" value="HotDog_dom_sf"/>
</dbReference>
<gene>
    <name evidence="4" type="ORF">FHS48_003319</name>
</gene>
<dbReference type="RefSeq" id="WP_184265025.1">
    <property type="nucleotide sequence ID" value="NZ_JACIIX010000014.1"/>
</dbReference>
<keyword evidence="5" id="KW-1185">Reference proteome</keyword>
<dbReference type="CDD" id="cd00586">
    <property type="entry name" value="4HBT"/>
    <property type="match status" value="1"/>
</dbReference>
<comment type="caution">
    <text evidence="4">The sequence shown here is derived from an EMBL/GenBank/DDBJ whole genome shotgun (WGS) entry which is preliminary data.</text>
</comment>
<dbReference type="EC" id="3.1.2.-" evidence="4"/>
<comment type="similarity">
    <text evidence="1">Belongs to the 4-hydroxybenzoyl-CoA thioesterase family.</text>
</comment>
<dbReference type="PANTHER" id="PTHR31793:SF37">
    <property type="entry name" value="ACYL-COA THIOESTER HYDROLASE YBGC"/>
    <property type="match status" value="1"/>
</dbReference>
<evidence type="ECO:0000256" key="2">
    <source>
        <dbReference type="ARBA" id="ARBA00022801"/>
    </source>
</evidence>
<keyword evidence="2 4" id="KW-0378">Hydrolase</keyword>
<dbReference type="InterPro" id="IPR006684">
    <property type="entry name" value="YbgC/YbaW"/>
</dbReference>
<name>A0A7X0DND3_NOVIT</name>
<dbReference type="PANTHER" id="PTHR31793">
    <property type="entry name" value="4-HYDROXYBENZOYL-COA THIOESTERASE FAMILY MEMBER"/>
    <property type="match status" value="1"/>
</dbReference>
<protein>
    <submittedName>
        <fullName evidence="4">Acyl-CoA thioester hydrolase</fullName>
        <ecNumber evidence="4">3.1.2.-</ecNumber>
    </submittedName>
</protein>
<evidence type="ECO:0000313" key="5">
    <source>
        <dbReference type="Proteomes" id="UP000544872"/>
    </source>
</evidence>
<dbReference type="Proteomes" id="UP000544872">
    <property type="component" value="Unassembled WGS sequence"/>
</dbReference>
<dbReference type="Gene3D" id="3.10.129.10">
    <property type="entry name" value="Hotdog Thioesterase"/>
    <property type="match status" value="1"/>
</dbReference>
<evidence type="ECO:0000313" key="4">
    <source>
        <dbReference type="EMBL" id="MBB6211875.1"/>
    </source>
</evidence>
<evidence type="ECO:0000256" key="1">
    <source>
        <dbReference type="ARBA" id="ARBA00005953"/>
    </source>
</evidence>
<dbReference type="InterPro" id="IPR050563">
    <property type="entry name" value="4-hydroxybenzoyl-CoA_TE"/>
</dbReference>
<dbReference type="EMBL" id="JACIIX010000014">
    <property type="protein sequence ID" value="MBB6211875.1"/>
    <property type="molecule type" value="Genomic_DNA"/>
</dbReference>
<dbReference type="GO" id="GO:0047617">
    <property type="term" value="F:fatty acyl-CoA hydrolase activity"/>
    <property type="evidence" value="ECO:0007669"/>
    <property type="project" value="TreeGrafter"/>
</dbReference>
<accession>A0A7X0DND3</accession>
<dbReference type="NCBIfam" id="TIGR02799">
    <property type="entry name" value="thio_ybgC"/>
    <property type="match status" value="1"/>
</dbReference>
<dbReference type="InterPro" id="IPR014166">
    <property type="entry name" value="Tol-Pal_acyl-CoA_thioesterase"/>
</dbReference>
<dbReference type="SUPFAM" id="SSF54637">
    <property type="entry name" value="Thioesterase/thiol ester dehydrase-isomerase"/>
    <property type="match status" value="1"/>
</dbReference>
<reference evidence="4 5" key="1">
    <citation type="submission" date="2020-08" db="EMBL/GenBank/DDBJ databases">
        <title>Genomic Encyclopedia of Type Strains, Phase IV (KMG-IV): sequencing the most valuable type-strain genomes for metagenomic binning, comparative biology and taxonomic classification.</title>
        <authorList>
            <person name="Goeker M."/>
        </authorList>
    </citation>
    <scope>NUCLEOTIDE SEQUENCE [LARGE SCALE GENOMIC DNA]</scope>
    <source>
        <strain evidence="4 5">DSM 11590</strain>
    </source>
</reference>
<dbReference type="NCBIfam" id="TIGR00051">
    <property type="entry name" value="YbgC/FadM family acyl-CoA thioesterase"/>
    <property type="match status" value="1"/>
</dbReference>
<dbReference type="InterPro" id="IPR006683">
    <property type="entry name" value="Thioestr_dom"/>
</dbReference>